<dbReference type="OrthoDB" id="9801785at2"/>
<evidence type="ECO:0000313" key="2">
    <source>
        <dbReference type="EMBL" id="PWG78661.1"/>
    </source>
</evidence>
<evidence type="ECO:0000259" key="1">
    <source>
        <dbReference type="Pfam" id="PF16363"/>
    </source>
</evidence>
<feature type="domain" description="NAD(P)-binding" evidence="1">
    <location>
        <begin position="5"/>
        <end position="304"/>
    </location>
</feature>
<dbReference type="Gene3D" id="3.40.50.720">
    <property type="entry name" value="NAD(P)-binding Rossmann-like Domain"/>
    <property type="match status" value="1"/>
</dbReference>
<dbReference type="RefSeq" id="WP_109417724.1">
    <property type="nucleotide sequence ID" value="NZ_QEAS01000021.1"/>
</dbReference>
<evidence type="ECO:0000313" key="3">
    <source>
        <dbReference type="Proteomes" id="UP000245647"/>
    </source>
</evidence>
<gene>
    <name evidence="2" type="ORF">DDR33_20755</name>
</gene>
<dbReference type="Pfam" id="PF16363">
    <property type="entry name" value="GDP_Man_Dehyd"/>
    <property type="match status" value="1"/>
</dbReference>
<dbReference type="InterPro" id="IPR020904">
    <property type="entry name" value="Sc_DH/Rdtase_CS"/>
</dbReference>
<dbReference type="AlphaFoldDB" id="A0A2U2PB82"/>
<dbReference type="EMBL" id="QEAS01000021">
    <property type="protein sequence ID" value="PWG78661.1"/>
    <property type="molecule type" value="Genomic_DNA"/>
</dbReference>
<organism evidence="2 3">
    <name type="scientific">Pararcticibacter amylolyticus</name>
    <dbReference type="NCBI Taxonomy" id="2173175"/>
    <lineage>
        <taxon>Bacteria</taxon>
        <taxon>Pseudomonadati</taxon>
        <taxon>Bacteroidota</taxon>
        <taxon>Sphingobacteriia</taxon>
        <taxon>Sphingobacteriales</taxon>
        <taxon>Sphingobacteriaceae</taxon>
        <taxon>Pararcticibacter</taxon>
    </lineage>
</organism>
<dbReference type="PROSITE" id="PS00061">
    <property type="entry name" value="ADH_SHORT"/>
    <property type="match status" value="1"/>
</dbReference>
<dbReference type="PRINTS" id="PR01713">
    <property type="entry name" value="NUCEPIMERASE"/>
</dbReference>
<comment type="caution">
    <text evidence="2">The sequence shown here is derived from an EMBL/GenBank/DDBJ whole genome shotgun (WGS) entry which is preliminary data.</text>
</comment>
<protein>
    <submittedName>
        <fullName evidence="2">Epimerase</fullName>
    </submittedName>
</protein>
<dbReference type="InterPro" id="IPR036291">
    <property type="entry name" value="NAD(P)-bd_dom_sf"/>
</dbReference>
<dbReference type="Proteomes" id="UP000245647">
    <property type="component" value="Unassembled WGS sequence"/>
</dbReference>
<accession>A0A2U2PB82</accession>
<sequence length="317" mass="35429">MRHILVTGGAGFIGSNLIRVLLQNNFRVTAIDNFDEFYPLAQKDLNILPFRNHPYFTLLHGDIRNTADLQKAGDVEVIVHLAAKAGVRPSIKDPVLYQDVNVGGTQNLLEFAKERDIKQFVFASSSSVYGVNPNVPWHEDEKLLPISPYASTKLSAEMLGHVYSHLYGIRFLALRFFTVYGPGQRPDLAIHKFFHHIIKGKAIPVYGDGSTSRDYTFVGDTVKGILAAINYEASDFEILNLGNSNTVTLTELIRAIEQTCGKDAIINRLPEQPGDVPRTYADIGKAQKLLNYRPSTSLREGLNQFYEWFKASSDAIQ</sequence>
<dbReference type="SUPFAM" id="SSF51735">
    <property type="entry name" value="NAD(P)-binding Rossmann-fold domains"/>
    <property type="match status" value="1"/>
</dbReference>
<keyword evidence="3" id="KW-1185">Reference proteome</keyword>
<dbReference type="PANTHER" id="PTHR43000">
    <property type="entry name" value="DTDP-D-GLUCOSE 4,6-DEHYDRATASE-RELATED"/>
    <property type="match status" value="1"/>
</dbReference>
<dbReference type="InterPro" id="IPR016040">
    <property type="entry name" value="NAD(P)-bd_dom"/>
</dbReference>
<proteinExistence type="predicted"/>
<name>A0A2U2PB82_9SPHI</name>
<dbReference type="Gene3D" id="3.90.25.10">
    <property type="entry name" value="UDP-galactose 4-epimerase, domain 1"/>
    <property type="match status" value="1"/>
</dbReference>
<reference evidence="2 3" key="1">
    <citation type="submission" date="2018-04" db="EMBL/GenBank/DDBJ databases">
        <title>Pedobacter chongqingensis sp. nov., isolated from a rottenly hemp rope.</title>
        <authorList>
            <person name="Cai Y."/>
        </authorList>
    </citation>
    <scope>NUCLEOTIDE SEQUENCE [LARGE SCALE GENOMIC DNA]</scope>
    <source>
        <strain evidence="2 3">FJ4-8</strain>
    </source>
</reference>